<dbReference type="Proteomes" id="UP000289437">
    <property type="component" value="Unassembled WGS sequence"/>
</dbReference>
<feature type="compositionally biased region" description="Polar residues" evidence="5">
    <location>
        <begin position="1"/>
        <end position="18"/>
    </location>
</feature>
<feature type="region of interest" description="Disordered" evidence="5">
    <location>
        <begin position="1"/>
        <end position="34"/>
    </location>
</feature>
<dbReference type="CDD" id="cd04465">
    <property type="entry name" value="S1_RPS1_repeat_ec2_hs2"/>
    <property type="match status" value="1"/>
</dbReference>
<accession>A0A4Q0SXU2</accession>
<dbReference type="CDD" id="cd05688">
    <property type="entry name" value="S1_RPS1_repeat_ec3"/>
    <property type="match status" value="1"/>
</dbReference>
<proteinExistence type="inferred from homology"/>
<dbReference type="PANTHER" id="PTHR10724:SF7">
    <property type="entry name" value="SMALL RIBOSOMAL SUBUNIT PROTEIN BS1C"/>
    <property type="match status" value="1"/>
</dbReference>
<dbReference type="Gene3D" id="2.40.50.140">
    <property type="entry name" value="Nucleic acid-binding proteins"/>
    <property type="match status" value="5"/>
</dbReference>
<dbReference type="GO" id="GO:0003735">
    <property type="term" value="F:structural constituent of ribosome"/>
    <property type="evidence" value="ECO:0007669"/>
    <property type="project" value="TreeGrafter"/>
</dbReference>
<gene>
    <name evidence="7" type="ORF">GRAN_2840</name>
</gene>
<evidence type="ECO:0000256" key="3">
    <source>
        <dbReference type="ARBA" id="ARBA00023274"/>
    </source>
</evidence>
<organism evidence="7 8">
    <name type="scientific">Granulicella sibirica</name>
    <dbReference type="NCBI Taxonomy" id="2479048"/>
    <lineage>
        <taxon>Bacteria</taxon>
        <taxon>Pseudomonadati</taxon>
        <taxon>Acidobacteriota</taxon>
        <taxon>Terriglobia</taxon>
        <taxon>Terriglobales</taxon>
        <taxon>Acidobacteriaceae</taxon>
        <taxon>Granulicella</taxon>
    </lineage>
</organism>
<dbReference type="InterPro" id="IPR035104">
    <property type="entry name" value="Ribosomal_protein_S1-like"/>
</dbReference>
<feature type="domain" description="S1 motif" evidence="6">
    <location>
        <begin position="138"/>
        <end position="203"/>
    </location>
</feature>
<dbReference type="OrthoDB" id="9804077at2"/>
<evidence type="ECO:0000259" key="6">
    <source>
        <dbReference type="PROSITE" id="PS50126"/>
    </source>
</evidence>
<keyword evidence="3" id="KW-0687">Ribonucleoprotein</keyword>
<feature type="domain" description="S1 motif" evidence="6">
    <location>
        <begin position="309"/>
        <end position="379"/>
    </location>
</feature>
<dbReference type="InterPro" id="IPR012340">
    <property type="entry name" value="NA-bd_OB-fold"/>
</dbReference>
<dbReference type="GO" id="GO:0022627">
    <property type="term" value="C:cytosolic small ribosomal subunit"/>
    <property type="evidence" value="ECO:0007669"/>
    <property type="project" value="TreeGrafter"/>
</dbReference>
<keyword evidence="2 7" id="KW-0689">Ribosomal protein</keyword>
<evidence type="ECO:0000256" key="4">
    <source>
        <dbReference type="ARBA" id="ARBA00025604"/>
    </source>
</evidence>
<sequence>MSQENLSASQEATVQVQANVEPVLSDKLDEQGGETESFDAIYKEFERTNTRREGEDGKQIRATVIAVKEDAVYLDIGFKTEGILPIAALGPKGSEVKPSETFLVSVKGRNEEGYYEVSLIKVAAPKDWTSLQKAFDEAATITGTVTAVVKGGFSVDVGVRAFMPVSRSGVRDAADQERLVGQEIRCRIIKLDEADEDVVVDRRSILEAEERGIKEQRFGEVKEGDTVHGSVRSLTDYGAFIELNGVDGLLHISDISWSRVAKPSDVLTVGQQVEVKVLKVDPESRRIALGMKQLLPHPWDGIEDRLKAGDRVHGVVTRATDFGAFVEIEPGIEGMVHVSEMSWAKKVRKASDALKAGESVEVVILGINPTERRMALGLKQALGDPWAEVPERFPVGATIEGAVLSFTTFGAFVQVSEGIEGMIHISEIVADKRLNHPQDVLRTGQIVKAKVLEFDREKRQMRLSMKALIPTGLDEFLAEHTVGDVVTGRLVEIKDGSALVELGEGIRVRCLMPMAAEEVKETVSQPLDLSALTTMLSAQWKGASTAKSAKPDLPQAGQMRSFRVTTLNLEAKEVQIEAVK</sequence>
<dbReference type="InterPro" id="IPR003029">
    <property type="entry name" value="S1_domain"/>
</dbReference>
<evidence type="ECO:0000256" key="1">
    <source>
        <dbReference type="ARBA" id="ARBA00006767"/>
    </source>
</evidence>
<dbReference type="FunFam" id="2.40.50.140:FF:000051">
    <property type="entry name" value="RNA-binding transcriptional accessory protein"/>
    <property type="match status" value="1"/>
</dbReference>
<evidence type="ECO:0000256" key="5">
    <source>
        <dbReference type="SAM" id="MobiDB-lite"/>
    </source>
</evidence>
<evidence type="ECO:0000313" key="8">
    <source>
        <dbReference type="Proteomes" id="UP000289437"/>
    </source>
</evidence>
<dbReference type="SMART" id="SM00316">
    <property type="entry name" value="S1"/>
    <property type="match status" value="6"/>
</dbReference>
<evidence type="ECO:0000256" key="2">
    <source>
        <dbReference type="ARBA" id="ARBA00022980"/>
    </source>
</evidence>
<keyword evidence="8" id="KW-1185">Reference proteome</keyword>
<name>A0A4Q0SXU2_9BACT</name>
<feature type="domain" description="S1 motif" evidence="6">
    <location>
        <begin position="224"/>
        <end position="292"/>
    </location>
</feature>
<comment type="caution">
    <text evidence="7">The sequence shown here is derived from an EMBL/GenBank/DDBJ whole genome shotgun (WGS) entry which is preliminary data.</text>
</comment>
<comment type="function">
    <text evidence="4">Binds mRNA; thus facilitating recognition of the initiation point. It is needed to translate mRNA with a short Shine-Dalgarno (SD) purine-rich sequence.</text>
</comment>
<dbReference type="Pfam" id="PF00575">
    <property type="entry name" value="S1"/>
    <property type="match status" value="4"/>
</dbReference>
<comment type="similarity">
    <text evidence="1">Belongs to the bacterial ribosomal protein bS1 family.</text>
</comment>
<dbReference type="SUPFAM" id="SSF50249">
    <property type="entry name" value="Nucleic acid-binding proteins"/>
    <property type="match status" value="5"/>
</dbReference>
<dbReference type="PANTHER" id="PTHR10724">
    <property type="entry name" value="30S RIBOSOMAL PROTEIN S1"/>
    <property type="match status" value="1"/>
</dbReference>
<dbReference type="EMBL" id="RDSM01000002">
    <property type="protein sequence ID" value="RXH55983.1"/>
    <property type="molecule type" value="Genomic_DNA"/>
</dbReference>
<dbReference type="FunFam" id="2.40.50.140:FF:000103">
    <property type="entry name" value="protein RRP5 homolog"/>
    <property type="match status" value="2"/>
</dbReference>
<dbReference type="GO" id="GO:0003729">
    <property type="term" value="F:mRNA binding"/>
    <property type="evidence" value="ECO:0007669"/>
    <property type="project" value="TreeGrafter"/>
</dbReference>
<reference evidence="8" key="2">
    <citation type="submission" date="2019-02" db="EMBL/GenBank/DDBJ databases">
        <title>Granulicella sibirica sp. nov., a psychrotolerant acidobacterium isolated from an organic soil layer in forested tundra, West Siberia.</title>
        <authorList>
            <person name="Oshkin I.Y."/>
            <person name="Kulichevskaya I.S."/>
            <person name="Rijpstra W.I.C."/>
            <person name="Sinninghe Damste J.S."/>
            <person name="Rakitin A.L."/>
            <person name="Ravin N.V."/>
            <person name="Dedysh S.N."/>
        </authorList>
    </citation>
    <scope>NUCLEOTIDE SEQUENCE [LARGE SCALE GENOMIC DNA]</scope>
    <source>
        <strain evidence="8">AF10</strain>
    </source>
</reference>
<dbReference type="InterPro" id="IPR050437">
    <property type="entry name" value="Ribos_protein_bS1-like"/>
</dbReference>
<dbReference type="GO" id="GO:0006412">
    <property type="term" value="P:translation"/>
    <property type="evidence" value="ECO:0007669"/>
    <property type="project" value="TreeGrafter"/>
</dbReference>
<feature type="domain" description="S1 motif" evidence="6">
    <location>
        <begin position="396"/>
        <end position="466"/>
    </location>
</feature>
<evidence type="ECO:0000313" key="7">
    <source>
        <dbReference type="EMBL" id="RXH55983.1"/>
    </source>
</evidence>
<dbReference type="PROSITE" id="PS50126">
    <property type="entry name" value="S1"/>
    <property type="match status" value="4"/>
</dbReference>
<reference evidence="7 8" key="1">
    <citation type="submission" date="2018-11" db="EMBL/GenBank/DDBJ databases">
        <authorList>
            <person name="Mardanov A.V."/>
            <person name="Ravin N.V."/>
            <person name="Dedysh S.N."/>
        </authorList>
    </citation>
    <scope>NUCLEOTIDE SEQUENCE [LARGE SCALE GENOMIC DNA]</scope>
    <source>
        <strain evidence="7 8">AF10</strain>
    </source>
</reference>
<dbReference type="PRINTS" id="PR00681">
    <property type="entry name" value="RIBOSOMALS1"/>
</dbReference>
<dbReference type="AlphaFoldDB" id="A0A4Q0SXU2"/>
<protein>
    <submittedName>
        <fullName evidence="7">SSU ribosomal protein S1p</fullName>
    </submittedName>
</protein>